<accession>A0ABQ5X516</accession>
<reference evidence="3" key="1">
    <citation type="journal article" date="2019" name="Int. J. Syst. Evol. Microbiol.">
        <title>The Global Catalogue of Microorganisms (GCM) 10K type strain sequencing project: providing services to taxonomists for standard genome sequencing and annotation.</title>
        <authorList>
            <consortium name="The Broad Institute Genomics Platform"/>
            <consortium name="The Broad Institute Genome Sequencing Center for Infectious Disease"/>
            <person name="Wu L."/>
            <person name="Ma J."/>
        </authorList>
    </citation>
    <scope>NUCLEOTIDE SEQUENCE [LARGE SCALE GENOMIC DNA]</scope>
    <source>
        <strain evidence="3">NBRC 111981</strain>
    </source>
</reference>
<sequence>MGDKGMRRADAYCTCPAAMSGAGYNDGLPATTPCYATMQAQDPAQIAHLLAELRQEHRDLDVAIQQMSNSIGCDELQITRMKKRKLLLKDAIARLESKLIPDLDA</sequence>
<evidence type="ECO:0008006" key="4">
    <source>
        <dbReference type="Google" id="ProtNLM"/>
    </source>
</evidence>
<dbReference type="InterPro" id="IPR007420">
    <property type="entry name" value="DUF465"/>
</dbReference>
<dbReference type="Gene3D" id="6.10.280.50">
    <property type="match status" value="1"/>
</dbReference>
<comment type="caution">
    <text evidence="2">The sequence shown here is derived from an EMBL/GenBank/DDBJ whole genome shotgun (WGS) entry which is preliminary data.</text>
</comment>
<evidence type="ECO:0000313" key="2">
    <source>
        <dbReference type="EMBL" id="GLQ86699.1"/>
    </source>
</evidence>
<dbReference type="Proteomes" id="UP001156627">
    <property type="component" value="Unassembled WGS sequence"/>
</dbReference>
<protein>
    <recommendedName>
        <fullName evidence="4">DUF465 domain-containing protein</fullName>
    </recommendedName>
</protein>
<keyword evidence="3" id="KW-1185">Reference proteome</keyword>
<dbReference type="InterPro" id="IPR038444">
    <property type="entry name" value="DUF465_sf"/>
</dbReference>
<dbReference type="Pfam" id="PF04325">
    <property type="entry name" value="DUF465"/>
    <property type="match status" value="1"/>
</dbReference>
<organism evidence="2 3">
    <name type="scientific">Dyella flagellata</name>
    <dbReference type="NCBI Taxonomy" id="1867833"/>
    <lineage>
        <taxon>Bacteria</taxon>
        <taxon>Pseudomonadati</taxon>
        <taxon>Pseudomonadota</taxon>
        <taxon>Gammaproteobacteria</taxon>
        <taxon>Lysobacterales</taxon>
        <taxon>Rhodanobacteraceae</taxon>
        <taxon>Dyella</taxon>
    </lineage>
</organism>
<evidence type="ECO:0000313" key="3">
    <source>
        <dbReference type="Proteomes" id="UP001156627"/>
    </source>
</evidence>
<keyword evidence="1" id="KW-0175">Coiled coil</keyword>
<evidence type="ECO:0000256" key="1">
    <source>
        <dbReference type="SAM" id="Coils"/>
    </source>
</evidence>
<gene>
    <name evidence="2" type="ORF">GCM10007898_02650</name>
</gene>
<name>A0ABQ5X516_9GAMM</name>
<proteinExistence type="predicted"/>
<dbReference type="EMBL" id="BSOA01000002">
    <property type="protein sequence ID" value="GLQ86699.1"/>
    <property type="molecule type" value="Genomic_DNA"/>
</dbReference>
<feature type="coiled-coil region" evidence="1">
    <location>
        <begin position="50"/>
        <end position="98"/>
    </location>
</feature>